<keyword evidence="3" id="KW-1185">Reference proteome</keyword>
<reference evidence="2" key="1">
    <citation type="submission" date="2007-07" db="EMBL/GenBank/DDBJ databases">
        <title>PCAP assembly of the Caenorhabditis remanei genome.</title>
        <authorList>
            <consortium name="The Caenorhabditis remanei Sequencing Consortium"/>
            <person name="Wilson R.K."/>
        </authorList>
    </citation>
    <scope>NUCLEOTIDE SEQUENCE [LARGE SCALE GENOMIC DNA]</scope>
    <source>
        <strain evidence="2">PB4641</strain>
    </source>
</reference>
<feature type="compositionally biased region" description="Polar residues" evidence="1">
    <location>
        <begin position="217"/>
        <end position="226"/>
    </location>
</feature>
<accession>E3NMF9</accession>
<organism evidence="3">
    <name type="scientific">Caenorhabditis remanei</name>
    <name type="common">Caenorhabditis vulgaris</name>
    <dbReference type="NCBI Taxonomy" id="31234"/>
    <lineage>
        <taxon>Eukaryota</taxon>
        <taxon>Metazoa</taxon>
        <taxon>Ecdysozoa</taxon>
        <taxon>Nematoda</taxon>
        <taxon>Chromadorea</taxon>
        <taxon>Rhabditida</taxon>
        <taxon>Rhabditina</taxon>
        <taxon>Rhabditomorpha</taxon>
        <taxon>Rhabditoidea</taxon>
        <taxon>Rhabditidae</taxon>
        <taxon>Peloderinae</taxon>
        <taxon>Caenorhabditis</taxon>
    </lineage>
</organism>
<dbReference type="EMBL" id="DS269033">
    <property type="protein sequence ID" value="EFP07981.1"/>
    <property type="molecule type" value="Genomic_DNA"/>
</dbReference>
<gene>
    <name evidence="2" type="ORF">CRE_15799</name>
</gene>
<proteinExistence type="predicted"/>
<sequence length="313" mass="34772">MLQKSTHPAAEFTAWELQPPRGCAALARTSPAETNEGLDVKHHLRLTPFAVNRKTSILTHFSKMRCTDSAIIRCFNQQHRREVPAGVNDRLQGKATTSSFTTSRTGHVVLIDTQTIIQRHKWPVGVITSIKRSIDGQPQSVMVRRRTQELEKSVNQRIPLGNWGLPAEDLNEEGKSKSVPPQIESESTSTILPTKTPDTLLRKRGRPPGSKNKPKDSTNQVDNGQKTKTHEQPTRPKKGNKKQAEKLPAASQRQGKEDRSRPHLPRKAKICTSNNETQDTQPIGDNQSISPKVKMFGSSAPGVSRPSYGRSQP</sequence>
<feature type="compositionally biased region" description="Polar residues" evidence="1">
    <location>
        <begin position="271"/>
        <end position="290"/>
    </location>
</feature>
<evidence type="ECO:0000256" key="1">
    <source>
        <dbReference type="SAM" id="MobiDB-lite"/>
    </source>
</evidence>
<protein>
    <submittedName>
        <fullName evidence="2">Uncharacterized protein</fullName>
    </submittedName>
</protein>
<dbReference type="InParanoid" id="E3NMF9"/>
<feature type="compositionally biased region" description="Polar residues" evidence="1">
    <location>
        <begin position="184"/>
        <end position="197"/>
    </location>
</feature>
<dbReference type="HOGENOM" id="CLU_889179_0_0_1"/>
<evidence type="ECO:0000313" key="2">
    <source>
        <dbReference type="EMBL" id="EFP07981.1"/>
    </source>
</evidence>
<name>E3NMF9_CAERE</name>
<dbReference type="Proteomes" id="UP000008281">
    <property type="component" value="Unassembled WGS sequence"/>
</dbReference>
<feature type="region of interest" description="Disordered" evidence="1">
    <location>
        <begin position="160"/>
        <end position="313"/>
    </location>
</feature>
<dbReference type="AlphaFoldDB" id="E3NMF9"/>
<evidence type="ECO:0000313" key="3">
    <source>
        <dbReference type="Proteomes" id="UP000008281"/>
    </source>
</evidence>